<organism evidence="2 3">
    <name type="scientific">Eruca vesicaria subsp. sativa</name>
    <name type="common">Garden rocket</name>
    <name type="synonym">Eruca sativa</name>
    <dbReference type="NCBI Taxonomy" id="29727"/>
    <lineage>
        <taxon>Eukaryota</taxon>
        <taxon>Viridiplantae</taxon>
        <taxon>Streptophyta</taxon>
        <taxon>Embryophyta</taxon>
        <taxon>Tracheophyta</taxon>
        <taxon>Spermatophyta</taxon>
        <taxon>Magnoliopsida</taxon>
        <taxon>eudicotyledons</taxon>
        <taxon>Gunneridae</taxon>
        <taxon>Pentapetalae</taxon>
        <taxon>rosids</taxon>
        <taxon>malvids</taxon>
        <taxon>Brassicales</taxon>
        <taxon>Brassicaceae</taxon>
        <taxon>Brassiceae</taxon>
        <taxon>Eruca</taxon>
    </lineage>
</organism>
<name>A0ABC8LML3_ERUVS</name>
<feature type="region of interest" description="Disordered" evidence="1">
    <location>
        <begin position="1"/>
        <end position="128"/>
    </location>
</feature>
<feature type="compositionally biased region" description="Basic and acidic residues" evidence="1">
    <location>
        <begin position="1"/>
        <end position="16"/>
    </location>
</feature>
<feature type="compositionally biased region" description="Low complexity" evidence="1">
    <location>
        <begin position="100"/>
        <end position="115"/>
    </location>
</feature>
<sequence length="174" mass="16788">MREPDRVRATQRDHFLNGEASGLELADGLGDGGGREREEVGEEGGFGGSRVAAAEVDGVVGAADGDEEVAGGDGDDVGAGDGLGAGELEGGFGSDDDVEAVAGEGEVDGGVALGEVEGGGGEEDGGVAAVGEAVVEEEADDGGGGGRVGDLFVGDCVADYVEESWAGFGVVVGG</sequence>
<dbReference type="EMBL" id="CAKOAT010641820">
    <property type="protein sequence ID" value="CAH8384947.1"/>
    <property type="molecule type" value="Genomic_DNA"/>
</dbReference>
<feature type="compositionally biased region" description="Low complexity" evidence="1">
    <location>
        <begin position="49"/>
        <end position="63"/>
    </location>
</feature>
<feature type="compositionally biased region" description="Acidic residues" evidence="1">
    <location>
        <begin position="64"/>
        <end position="78"/>
    </location>
</feature>
<dbReference type="AlphaFoldDB" id="A0ABC8LML3"/>
<protein>
    <submittedName>
        <fullName evidence="2">Uncharacterized protein</fullName>
    </submittedName>
</protein>
<dbReference type="Proteomes" id="UP001642260">
    <property type="component" value="Unassembled WGS sequence"/>
</dbReference>
<reference evidence="2 3" key="1">
    <citation type="submission" date="2022-03" db="EMBL/GenBank/DDBJ databases">
        <authorList>
            <person name="Macdonald S."/>
            <person name="Ahmed S."/>
            <person name="Newling K."/>
        </authorList>
    </citation>
    <scope>NUCLEOTIDE SEQUENCE [LARGE SCALE GENOMIC DNA]</scope>
</reference>
<feature type="compositionally biased region" description="Low complexity" evidence="1">
    <location>
        <begin position="18"/>
        <end position="28"/>
    </location>
</feature>
<comment type="caution">
    <text evidence="2">The sequence shown here is derived from an EMBL/GenBank/DDBJ whole genome shotgun (WGS) entry which is preliminary data.</text>
</comment>
<accession>A0ABC8LML3</accession>
<evidence type="ECO:0000256" key="1">
    <source>
        <dbReference type="SAM" id="MobiDB-lite"/>
    </source>
</evidence>
<evidence type="ECO:0000313" key="2">
    <source>
        <dbReference type="EMBL" id="CAH8384947.1"/>
    </source>
</evidence>
<evidence type="ECO:0000313" key="3">
    <source>
        <dbReference type="Proteomes" id="UP001642260"/>
    </source>
</evidence>
<keyword evidence="3" id="KW-1185">Reference proteome</keyword>
<gene>
    <name evidence="2" type="ORF">ERUC_LOCUS37430</name>
</gene>
<feature type="compositionally biased region" description="Gly residues" evidence="1">
    <location>
        <begin position="79"/>
        <end position="93"/>
    </location>
</feature>
<proteinExistence type="predicted"/>